<dbReference type="STRING" id="1054996.SAMN05444414_1555"/>
<feature type="DNA-binding region" description="H-T-H motif" evidence="4">
    <location>
        <begin position="28"/>
        <end position="47"/>
    </location>
</feature>
<evidence type="ECO:0000256" key="2">
    <source>
        <dbReference type="ARBA" id="ARBA00023125"/>
    </source>
</evidence>
<dbReference type="Gene3D" id="1.10.357.10">
    <property type="entry name" value="Tetracycline Repressor, domain 2"/>
    <property type="match status" value="1"/>
</dbReference>
<dbReference type="GO" id="GO:0003677">
    <property type="term" value="F:DNA binding"/>
    <property type="evidence" value="ECO:0007669"/>
    <property type="project" value="UniProtKB-UniRule"/>
</dbReference>
<dbReference type="PANTHER" id="PTHR47506:SF7">
    <property type="entry name" value="TRANSCRIPTIONAL REGULATORY PROTEIN"/>
    <property type="match status" value="1"/>
</dbReference>
<dbReference type="AlphaFoldDB" id="A0A1M7DWE2"/>
<accession>A0A1M7DWE2</accession>
<evidence type="ECO:0000313" key="7">
    <source>
        <dbReference type="Proteomes" id="UP000184191"/>
    </source>
</evidence>
<organism evidence="6 7">
    <name type="scientific">Roseovarius marisflavi</name>
    <dbReference type="NCBI Taxonomy" id="1054996"/>
    <lineage>
        <taxon>Bacteria</taxon>
        <taxon>Pseudomonadati</taxon>
        <taxon>Pseudomonadota</taxon>
        <taxon>Alphaproteobacteria</taxon>
        <taxon>Rhodobacterales</taxon>
        <taxon>Roseobacteraceae</taxon>
        <taxon>Roseovarius</taxon>
    </lineage>
</organism>
<gene>
    <name evidence="6" type="ORF">SAMN05444414_1555</name>
</gene>
<sequence length="192" mass="20256">MKKSEATKVKLLQASGRAFRREGYAGIGVDSIAKDAGVTSGAFYAHLKSKNGAFRAALVAGLEEVLAALPEYRETHGDQWPAAFADYYLGHGHRIDLEGGCAMTGLTPDVIRADPDVQTEYAEMMSRIVKEIADHLPQAESAAEQEAKAWAFLSALIGGLTLARAVGSGPAADQIARSSKAMALGAITFCAD</sequence>
<name>A0A1M7DWE2_9RHOB</name>
<reference evidence="7" key="1">
    <citation type="submission" date="2016-11" db="EMBL/GenBank/DDBJ databases">
        <authorList>
            <person name="Varghese N."/>
            <person name="Submissions S."/>
        </authorList>
    </citation>
    <scope>NUCLEOTIDE SEQUENCE [LARGE SCALE GENOMIC DNA]</scope>
    <source>
        <strain evidence="7">DSM 29327</strain>
    </source>
</reference>
<keyword evidence="7" id="KW-1185">Reference proteome</keyword>
<dbReference type="InterPro" id="IPR036271">
    <property type="entry name" value="Tet_transcr_reg_TetR-rel_C_sf"/>
</dbReference>
<dbReference type="PRINTS" id="PR00455">
    <property type="entry name" value="HTHTETR"/>
</dbReference>
<dbReference type="SUPFAM" id="SSF48498">
    <property type="entry name" value="Tetracyclin repressor-like, C-terminal domain"/>
    <property type="match status" value="1"/>
</dbReference>
<dbReference type="Gene3D" id="1.10.10.60">
    <property type="entry name" value="Homeodomain-like"/>
    <property type="match status" value="1"/>
</dbReference>
<protein>
    <submittedName>
        <fullName evidence="6">Transcriptional regulator, TetR family</fullName>
    </submittedName>
</protein>
<keyword evidence="1" id="KW-0805">Transcription regulation</keyword>
<evidence type="ECO:0000256" key="3">
    <source>
        <dbReference type="ARBA" id="ARBA00023163"/>
    </source>
</evidence>
<dbReference type="InterPro" id="IPR001647">
    <property type="entry name" value="HTH_TetR"/>
</dbReference>
<dbReference type="SUPFAM" id="SSF46689">
    <property type="entry name" value="Homeodomain-like"/>
    <property type="match status" value="1"/>
</dbReference>
<feature type="domain" description="HTH tetR-type" evidence="5">
    <location>
        <begin position="5"/>
        <end position="65"/>
    </location>
</feature>
<keyword evidence="3" id="KW-0804">Transcription</keyword>
<evidence type="ECO:0000256" key="1">
    <source>
        <dbReference type="ARBA" id="ARBA00023015"/>
    </source>
</evidence>
<dbReference type="Pfam" id="PF00440">
    <property type="entry name" value="TetR_N"/>
    <property type="match status" value="1"/>
</dbReference>
<dbReference type="InterPro" id="IPR009057">
    <property type="entry name" value="Homeodomain-like_sf"/>
</dbReference>
<evidence type="ECO:0000259" key="5">
    <source>
        <dbReference type="PROSITE" id="PS50977"/>
    </source>
</evidence>
<dbReference type="RefSeq" id="WP_073201086.1">
    <property type="nucleotide sequence ID" value="NZ_FRBN01000055.1"/>
</dbReference>
<dbReference type="PROSITE" id="PS50977">
    <property type="entry name" value="HTH_TETR_2"/>
    <property type="match status" value="1"/>
</dbReference>
<dbReference type="PANTHER" id="PTHR47506">
    <property type="entry name" value="TRANSCRIPTIONAL REGULATORY PROTEIN"/>
    <property type="match status" value="1"/>
</dbReference>
<dbReference type="EMBL" id="FRBN01000055">
    <property type="protein sequence ID" value="SHL83841.1"/>
    <property type="molecule type" value="Genomic_DNA"/>
</dbReference>
<proteinExistence type="predicted"/>
<evidence type="ECO:0000313" key="6">
    <source>
        <dbReference type="EMBL" id="SHL83841.1"/>
    </source>
</evidence>
<dbReference type="OrthoDB" id="9811084at2"/>
<dbReference type="Proteomes" id="UP000184191">
    <property type="component" value="Unassembled WGS sequence"/>
</dbReference>
<keyword evidence="2 4" id="KW-0238">DNA-binding</keyword>
<evidence type="ECO:0000256" key="4">
    <source>
        <dbReference type="PROSITE-ProRule" id="PRU00335"/>
    </source>
</evidence>